<gene>
    <name evidence="1" type="ORF">DPEC_G00184560</name>
</gene>
<accession>A0ACC2GAX9</accession>
<dbReference type="Proteomes" id="UP001157502">
    <property type="component" value="Chromosome 15"/>
</dbReference>
<sequence>MNDSSENHTSLDYIDDCMYQANVATMIYQCIQVLCFLLATPALVWCLWISLSESISGGLKPTQIFPINLFIVELLFSIQCLIDVIYYRILPRNTMFLWVSYVLYYISRVCRPLFQTCICVERYMAVAQPVAFIKYRLKR</sequence>
<evidence type="ECO:0000313" key="2">
    <source>
        <dbReference type="Proteomes" id="UP001157502"/>
    </source>
</evidence>
<organism evidence="1 2">
    <name type="scientific">Dallia pectoralis</name>
    <name type="common">Alaska blackfish</name>
    <dbReference type="NCBI Taxonomy" id="75939"/>
    <lineage>
        <taxon>Eukaryota</taxon>
        <taxon>Metazoa</taxon>
        <taxon>Chordata</taxon>
        <taxon>Craniata</taxon>
        <taxon>Vertebrata</taxon>
        <taxon>Euteleostomi</taxon>
        <taxon>Actinopterygii</taxon>
        <taxon>Neopterygii</taxon>
        <taxon>Teleostei</taxon>
        <taxon>Protacanthopterygii</taxon>
        <taxon>Esociformes</taxon>
        <taxon>Umbridae</taxon>
        <taxon>Dallia</taxon>
    </lineage>
</organism>
<evidence type="ECO:0000313" key="1">
    <source>
        <dbReference type="EMBL" id="KAJ8000839.1"/>
    </source>
</evidence>
<proteinExistence type="predicted"/>
<name>A0ACC2GAX9_DALPE</name>
<protein>
    <submittedName>
        <fullName evidence="1">Uncharacterized protein</fullName>
    </submittedName>
</protein>
<comment type="caution">
    <text evidence="1">The sequence shown here is derived from an EMBL/GenBank/DDBJ whole genome shotgun (WGS) entry which is preliminary data.</text>
</comment>
<reference evidence="1" key="1">
    <citation type="submission" date="2021-05" db="EMBL/GenBank/DDBJ databases">
        <authorList>
            <person name="Pan Q."/>
            <person name="Jouanno E."/>
            <person name="Zahm M."/>
            <person name="Klopp C."/>
            <person name="Cabau C."/>
            <person name="Louis A."/>
            <person name="Berthelot C."/>
            <person name="Parey E."/>
            <person name="Roest Crollius H."/>
            <person name="Montfort J."/>
            <person name="Robinson-Rechavi M."/>
            <person name="Bouchez O."/>
            <person name="Lampietro C."/>
            <person name="Lopez Roques C."/>
            <person name="Donnadieu C."/>
            <person name="Postlethwait J."/>
            <person name="Bobe J."/>
            <person name="Dillon D."/>
            <person name="Chandos A."/>
            <person name="von Hippel F."/>
            <person name="Guiguen Y."/>
        </authorList>
    </citation>
    <scope>NUCLEOTIDE SEQUENCE</scope>
    <source>
        <tissue evidence="1">Blood</tissue>
    </source>
</reference>
<dbReference type="EMBL" id="CM055742">
    <property type="protein sequence ID" value="KAJ8000839.1"/>
    <property type="molecule type" value="Genomic_DNA"/>
</dbReference>
<keyword evidence="2" id="KW-1185">Reference proteome</keyword>